<accession>A0A2D1GD35</accession>
<dbReference type="Proteomes" id="UP000229692">
    <property type="component" value="Segment"/>
</dbReference>
<proteinExistence type="predicted"/>
<evidence type="ECO:0000313" key="1">
    <source>
        <dbReference type="EMBL" id="ATN89612.1"/>
    </source>
</evidence>
<name>A0A2D1GD35_9CAUD</name>
<protein>
    <submittedName>
        <fullName evidence="1">Uncharacterized protein</fullName>
    </submittedName>
</protein>
<dbReference type="EMBL" id="MF919510">
    <property type="protein sequence ID" value="ATN89612.1"/>
    <property type="molecule type" value="Genomic_DNA"/>
</dbReference>
<reference evidence="1 2" key="1">
    <citation type="submission" date="2017-09" db="EMBL/GenBank/DDBJ databases">
        <authorList>
            <person name="Pope W.H."/>
            <person name="Garlena R.A."/>
            <person name="Russell D.A."/>
            <person name="Jacobs-Sera D."/>
            <person name="Hatfull G.F."/>
        </authorList>
    </citation>
    <scope>NUCLEOTIDE SEQUENCE [LARGE SCALE GENOMIC DNA]</scope>
</reference>
<keyword evidence="2" id="KW-1185">Reference proteome</keyword>
<organism evidence="1 2">
    <name type="scientific">Gordonia phage Kabluna</name>
    <dbReference type="NCBI Taxonomy" id="2041511"/>
    <lineage>
        <taxon>Viruses</taxon>
        <taxon>Duplodnaviria</taxon>
        <taxon>Heunggongvirae</taxon>
        <taxon>Uroviricota</taxon>
        <taxon>Caudoviricetes</taxon>
        <taxon>Zierdtviridae</taxon>
        <taxon>Emilbogenvirinae</taxon>
        <taxon>Kablunavirus</taxon>
        <taxon>Kablunavirus kabluna</taxon>
    </lineage>
</organism>
<evidence type="ECO:0000313" key="2">
    <source>
        <dbReference type="Proteomes" id="UP000229692"/>
    </source>
</evidence>
<sequence length="116" mass="12536">MTLNRLAANRETIARVQATRGLTVSERLVAGPAVADAREASRNGWTITYLDPYALAVVDARDGFTVTAQYSRASNGVTFAETSHCGNTRQVGRRNGVTLREQLRTILAPITTASDN</sequence>
<gene>
    <name evidence="1" type="ORF">SEA_KABLUNA_93</name>
</gene>